<dbReference type="Gene3D" id="3.90.180.10">
    <property type="entry name" value="Medium-chain alcohol dehydrogenases, catalytic domain"/>
    <property type="match status" value="1"/>
</dbReference>
<dbReference type="Pfam" id="PF00109">
    <property type="entry name" value="ketoacyl-synt"/>
    <property type="match status" value="1"/>
</dbReference>
<dbReference type="InterPro" id="IPR018201">
    <property type="entry name" value="Ketoacyl_synth_AS"/>
</dbReference>
<dbReference type="InterPro" id="IPR029063">
    <property type="entry name" value="SAM-dependent_MTases_sf"/>
</dbReference>
<gene>
    <name evidence="11" type="ORF">M3P21_16545</name>
</gene>
<dbReference type="Gene3D" id="3.40.50.720">
    <property type="entry name" value="NAD(P)-binding Rossmann-like Domain"/>
    <property type="match status" value="3"/>
</dbReference>
<dbReference type="PROSITE" id="PS52004">
    <property type="entry name" value="KS3_2"/>
    <property type="match status" value="1"/>
</dbReference>
<evidence type="ECO:0000259" key="8">
    <source>
        <dbReference type="PROSITE" id="PS50075"/>
    </source>
</evidence>
<dbReference type="Proteomes" id="UP001203880">
    <property type="component" value="Unassembled WGS sequence"/>
</dbReference>
<dbReference type="SMART" id="SM00825">
    <property type="entry name" value="PKS_KS"/>
    <property type="match status" value="1"/>
</dbReference>
<dbReference type="Pfam" id="PF14765">
    <property type="entry name" value="PS-DH"/>
    <property type="match status" value="1"/>
</dbReference>
<evidence type="ECO:0000256" key="6">
    <source>
        <dbReference type="ARBA" id="ARBA00023315"/>
    </source>
</evidence>
<dbReference type="SMART" id="SM00829">
    <property type="entry name" value="PKS_ER"/>
    <property type="match status" value="1"/>
</dbReference>
<dbReference type="InterPro" id="IPR049900">
    <property type="entry name" value="PKS_mFAS_DH"/>
</dbReference>
<feature type="region of interest" description="C-terminal hotdog fold" evidence="7">
    <location>
        <begin position="1064"/>
        <end position="1214"/>
    </location>
</feature>
<evidence type="ECO:0000256" key="2">
    <source>
        <dbReference type="ARBA" id="ARBA00022553"/>
    </source>
</evidence>
<dbReference type="InterPro" id="IPR049551">
    <property type="entry name" value="PKS_DH_C"/>
</dbReference>
<dbReference type="InterPro" id="IPR013149">
    <property type="entry name" value="ADH-like_C"/>
</dbReference>
<dbReference type="Pfam" id="PF16197">
    <property type="entry name" value="KAsynt_C_assoc"/>
    <property type="match status" value="1"/>
</dbReference>
<evidence type="ECO:0000313" key="11">
    <source>
        <dbReference type="EMBL" id="MCL6285140.1"/>
    </source>
</evidence>
<dbReference type="InterPro" id="IPR036291">
    <property type="entry name" value="NAD(P)-bd_dom_sf"/>
</dbReference>
<dbReference type="SUPFAM" id="SSF55048">
    <property type="entry name" value="Probable ACP-binding domain of malonyl-CoA ACP transacylase"/>
    <property type="match status" value="1"/>
</dbReference>
<dbReference type="InterPro" id="IPR020806">
    <property type="entry name" value="PKS_PP-bd"/>
</dbReference>
<dbReference type="Gene3D" id="3.10.129.110">
    <property type="entry name" value="Polyketide synthase dehydratase"/>
    <property type="match status" value="1"/>
</dbReference>
<reference evidence="11" key="1">
    <citation type="submission" date="2022-05" db="EMBL/GenBank/DDBJ databases">
        <authorList>
            <person name="Park J.-S."/>
        </authorList>
    </citation>
    <scope>NUCLEOTIDE SEQUENCE</scope>
    <source>
        <strain evidence="11">2012CJ41-6</strain>
    </source>
</reference>
<dbReference type="InterPro" id="IPR013968">
    <property type="entry name" value="PKS_KR"/>
</dbReference>
<dbReference type="Gene3D" id="3.40.47.10">
    <property type="match status" value="1"/>
</dbReference>
<dbReference type="SUPFAM" id="SSF53335">
    <property type="entry name" value="S-adenosyl-L-methionine-dependent methyltransferases"/>
    <property type="match status" value="1"/>
</dbReference>
<dbReference type="Gene3D" id="3.40.366.10">
    <property type="entry name" value="Malonyl-Coenzyme A Acyl Carrier Protein, domain 2"/>
    <property type="match status" value="1"/>
</dbReference>
<dbReference type="Gene3D" id="1.10.1200.10">
    <property type="entry name" value="ACP-like"/>
    <property type="match status" value="1"/>
</dbReference>
<keyword evidence="4" id="KW-0521">NADP</keyword>
<evidence type="ECO:0000259" key="10">
    <source>
        <dbReference type="PROSITE" id="PS52019"/>
    </source>
</evidence>
<dbReference type="SMART" id="SM00826">
    <property type="entry name" value="PKS_DH"/>
    <property type="match status" value="1"/>
</dbReference>
<accession>A0ABT0Q5N3</accession>
<dbReference type="InterPro" id="IPR049552">
    <property type="entry name" value="PKS_DH_N"/>
</dbReference>
<dbReference type="SMART" id="SM00827">
    <property type="entry name" value="PKS_AT"/>
    <property type="match status" value="1"/>
</dbReference>
<dbReference type="InterPro" id="IPR011032">
    <property type="entry name" value="GroES-like_sf"/>
</dbReference>
<keyword evidence="1" id="KW-0596">Phosphopantetheine</keyword>
<dbReference type="SUPFAM" id="SSF52151">
    <property type="entry name" value="FabD/lysophospholipase-like"/>
    <property type="match status" value="1"/>
</dbReference>
<dbReference type="PROSITE" id="PS00012">
    <property type="entry name" value="PHOSPHOPANTETHEINE"/>
    <property type="match status" value="1"/>
</dbReference>
<feature type="active site" description="Proton acceptor; for dehydratase activity" evidence="7">
    <location>
        <position position="962"/>
    </location>
</feature>
<feature type="active site" description="Proton donor; for dehydratase activity" evidence="7">
    <location>
        <position position="1129"/>
    </location>
</feature>
<dbReference type="PANTHER" id="PTHR43775">
    <property type="entry name" value="FATTY ACID SYNTHASE"/>
    <property type="match status" value="1"/>
</dbReference>
<feature type="domain" description="Carrier" evidence="8">
    <location>
        <begin position="2402"/>
        <end position="2479"/>
    </location>
</feature>
<dbReference type="InterPro" id="IPR001227">
    <property type="entry name" value="Ac_transferase_dom_sf"/>
</dbReference>
<proteinExistence type="predicted"/>
<dbReference type="InterPro" id="IPR020807">
    <property type="entry name" value="PKS_DH"/>
</dbReference>
<dbReference type="InterPro" id="IPR050091">
    <property type="entry name" value="PKS_NRPS_Biosynth_Enz"/>
</dbReference>
<evidence type="ECO:0000256" key="3">
    <source>
        <dbReference type="ARBA" id="ARBA00022679"/>
    </source>
</evidence>
<dbReference type="PANTHER" id="PTHR43775:SF37">
    <property type="entry name" value="SI:DKEY-61P9.11"/>
    <property type="match status" value="1"/>
</dbReference>
<dbReference type="InterPro" id="IPR016039">
    <property type="entry name" value="Thiolase-like"/>
</dbReference>
<dbReference type="CDD" id="cd00833">
    <property type="entry name" value="PKS"/>
    <property type="match status" value="1"/>
</dbReference>
<dbReference type="Pfam" id="PF08242">
    <property type="entry name" value="Methyltransf_12"/>
    <property type="match status" value="1"/>
</dbReference>
<feature type="domain" description="Ketosynthase family 3 (KS3)" evidence="9">
    <location>
        <begin position="38"/>
        <end position="465"/>
    </location>
</feature>
<comment type="caution">
    <text evidence="11">The sequence shown here is derived from an EMBL/GenBank/DDBJ whole genome shotgun (WGS) entry which is preliminary data.</text>
</comment>
<keyword evidence="12" id="KW-1185">Reference proteome</keyword>
<dbReference type="PROSITE" id="PS52019">
    <property type="entry name" value="PKS_MFAS_DH"/>
    <property type="match status" value="1"/>
</dbReference>
<dbReference type="Pfam" id="PF00698">
    <property type="entry name" value="Acyl_transf_1"/>
    <property type="match status" value="1"/>
</dbReference>
<dbReference type="InterPro" id="IPR013217">
    <property type="entry name" value="Methyltransf_12"/>
</dbReference>
<name>A0ABT0Q5N3_9RHOB</name>
<keyword evidence="3" id="KW-0808">Transferase</keyword>
<dbReference type="InterPro" id="IPR032821">
    <property type="entry name" value="PKS_assoc"/>
</dbReference>
<dbReference type="CDD" id="cd05195">
    <property type="entry name" value="enoyl_red"/>
    <property type="match status" value="1"/>
</dbReference>
<dbReference type="SMART" id="SM00822">
    <property type="entry name" value="PKS_KR"/>
    <property type="match status" value="1"/>
</dbReference>
<protein>
    <submittedName>
        <fullName evidence="11">SDR family NAD(P)-dependent oxidoreductase</fullName>
    </submittedName>
</protein>
<evidence type="ECO:0000256" key="7">
    <source>
        <dbReference type="PROSITE-ProRule" id="PRU01363"/>
    </source>
</evidence>
<dbReference type="SUPFAM" id="SSF50129">
    <property type="entry name" value="GroES-like"/>
    <property type="match status" value="1"/>
</dbReference>
<dbReference type="InterPro" id="IPR014030">
    <property type="entry name" value="Ketoacyl_synth_N"/>
</dbReference>
<dbReference type="InterPro" id="IPR016036">
    <property type="entry name" value="Malonyl_transacylase_ACP-bd"/>
</dbReference>
<keyword evidence="2" id="KW-0597">Phosphoprotein</keyword>
<dbReference type="Pfam" id="PF00550">
    <property type="entry name" value="PP-binding"/>
    <property type="match status" value="1"/>
</dbReference>
<dbReference type="Gene3D" id="3.30.70.3290">
    <property type="match status" value="1"/>
</dbReference>
<dbReference type="InterPro" id="IPR042104">
    <property type="entry name" value="PKS_dehydratase_sf"/>
</dbReference>
<dbReference type="InterPro" id="IPR014031">
    <property type="entry name" value="Ketoacyl_synth_C"/>
</dbReference>
<organism evidence="11 12">
    <name type="scientific">Ruegeria spongiae</name>
    <dbReference type="NCBI Taxonomy" id="2942209"/>
    <lineage>
        <taxon>Bacteria</taxon>
        <taxon>Pseudomonadati</taxon>
        <taxon>Pseudomonadota</taxon>
        <taxon>Alphaproteobacteria</taxon>
        <taxon>Rhodobacterales</taxon>
        <taxon>Roseobacteraceae</taxon>
        <taxon>Ruegeria</taxon>
    </lineage>
</organism>
<dbReference type="SUPFAM" id="SSF51735">
    <property type="entry name" value="NAD(P)-binding Rossmann-fold domains"/>
    <property type="match status" value="3"/>
</dbReference>
<dbReference type="RefSeq" id="WP_249711638.1">
    <property type="nucleotide sequence ID" value="NZ_JAMFMB010000023.1"/>
</dbReference>
<dbReference type="CDD" id="cd02440">
    <property type="entry name" value="AdoMet_MTases"/>
    <property type="match status" value="1"/>
</dbReference>
<dbReference type="InterPro" id="IPR009081">
    <property type="entry name" value="PP-bd_ACP"/>
</dbReference>
<dbReference type="InterPro" id="IPR057326">
    <property type="entry name" value="KR_dom"/>
</dbReference>
<keyword evidence="6" id="KW-0012">Acyltransferase</keyword>
<dbReference type="Pfam" id="PF08659">
    <property type="entry name" value="KR"/>
    <property type="match status" value="1"/>
</dbReference>
<dbReference type="PROSITE" id="PS00606">
    <property type="entry name" value="KS3_1"/>
    <property type="match status" value="1"/>
</dbReference>
<dbReference type="InterPro" id="IPR006162">
    <property type="entry name" value="Ppantetheine_attach_site"/>
</dbReference>
<evidence type="ECO:0000313" key="12">
    <source>
        <dbReference type="Proteomes" id="UP001203880"/>
    </source>
</evidence>
<dbReference type="EMBL" id="JAMFMB010000023">
    <property type="protein sequence ID" value="MCL6285140.1"/>
    <property type="molecule type" value="Genomic_DNA"/>
</dbReference>
<dbReference type="InterPro" id="IPR020841">
    <property type="entry name" value="PKS_Beta-ketoAc_synthase_dom"/>
</dbReference>
<dbReference type="SUPFAM" id="SSF53901">
    <property type="entry name" value="Thiolase-like"/>
    <property type="match status" value="1"/>
</dbReference>
<evidence type="ECO:0000256" key="5">
    <source>
        <dbReference type="ARBA" id="ARBA00023268"/>
    </source>
</evidence>
<dbReference type="InterPro" id="IPR036736">
    <property type="entry name" value="ACP-like_sf"/>
</dbReference>
<evidence type="ECO:0000256" key="4">
    <source>
        <dbReference type="ARBA" id="ARBA00022857"/>
    </source>
</evidence>
<dbReference type="InterPro" id="IPR014043">
    <property type="entry name" value="Acyl_transferase_dom"/>
</dbReference>
<sequence length="2524" mass="269369">MASDNDPQTGQSQTPLQRAFSAMRAAETKLEALERATREPIAIIGLGCRVPGGGQDANSFWSLLRDGVDAVTTVPQDRWDHDHYFDPDPEAPGKISTRFGGFLEQIDQFDPGFFGIAPREAQGMDPQQRLLLEVCWETLEHASQAPDGLNGSATGLFVGAAASDYAYLQLKTGDPSLLDAHFASGIAHSTLSGRISYLLGLQGPSVTLDTACSSSLVAVHQACQALRTGDCDLALAGGVNLILGPDIFVALSQARMLAPDGRCKAFSADADGFGRAEGCGMIALKRLSDAKAGGDRILATIRGSAVNQDGASSGLTAPNGPAQESVIRTALKNAGVAASSVGYIEAHGTGTSLGDPIEAHALGQVFTDIQDRSEPVIVGSVKSNFGHLEAAAGITGLIKLALSLHHQRIPQSLHCNTPSPYIDWDRMPLALATDDRDWPEINGTRIGGVSSFGFSGTNAHIVLEQAPRELPTEPEVRTPQILAVSAHGPEAALLGVASRYASSIEALSQQAFANFCLTANKGKAHLEHRAIAIADSPEECAQSLSAFAEGADRSGIVRGRLTRQDPPRTAFLFTGQGSQHIGMGKQLYETEPVFRKALDRCATALDPKLRLPLLDVMFGNTADDKLIDQTEFAQPALFSLEYALTQLWRSWGVEPDFVAGHSVGEFVAATIAGVFSLEDALTLICERGRLMQSLPKGGAMTSISASQDAVTEMIAKASGQVVIAAVNASAQITVSGEAEAVQQVCSIADAQGVNQRALPVSHAFHSPLVEPVLDQFERVAAQISMSPPKMRLISNLTGGRAGPEIATARYWRDHMRNAVMFRDCMSTLMDMKPDLIIEIGPQAALLPLVHDACNDDTPVLACSLRKSEDDRRALLGALAKVYLAGATIHWQTVADPGTSVTDVPSYPFQRSRYWFSARSASSTGARATDHPLLSNELFLANQQTRVFETTLAASDFAFLTDHVVRGKCIAPGAMFVEMALAAGREVFSSSKELADIFLVEPMSFDSDVLRSVQTTVTSHDAGDLFEIASAEQGSNEWTLHVKGRFTEPQLSEDSPPNLPVSPSKHVIEAEEHYDALSARGLEFGQSLRLLDRIEVDQNSVTERGHMTASGVLGSVTHADGFLIGPALLDACLQVIACALPADIAKDRVFLPFSFGRVIWLRAPGDSLRATVTTRSSGSDNDALLQADLAIHDKSGLVGQMEGILLRPARAAADEALYVIDWVPYERAADKATLIELERATSPLLSQAANENALAAYNKALPDIDVLATRWILQGLRTLGWSPEPGERVDLHQLAQSLDIAPNLYGQLRRYMEILAEDGIVIPLDADRVEVIAMPDPGQPDQLTRSALETYPASCERLTLMAACGPNLGPILKGDRNPVEDLFPNGDMSTARALYRDTPEAKTYNKLAAAAVRAFVDRRNTGHPIRILEVGAGSGGTTASVLPALHELSIHYTFTDIGPALVSRAKEEFSNHPNIEFSTFDLERDPQEQGFELESFDIIIGANAIHATSDLTATIGRLRSLLAHGGCLFMLEITERERWVDLTFGLTEGWWLFNDTNLRKNYPLLSNDEWLHLLNGTGFSAISLVPPHEHSSQTLIAAQKADATAPDQVTQWIVLGDADGIAGSIASSARAVDQDTKVLQGFEGGSLSKRIISKNCMIVYLQTLSDNSATEKRLDNLRKTVRSIASTSFGDAGPKLAVVTRQSQTVTPGDSISPGQSAIWGMALAIAEELPELDPHLLDIDATASPDDAAGAIISCLTEASPERQFAMRRGSLFVPRLVPAQILPQQSENAHLVKGRSGTLEDISLVESPRRAPGAGEVELRVIAAGLNLRDVMNALDMRDDPEPLGGECVAEISAVGDGVSRWRIGDRVVALAEAALGRYAIAQATEVAPLPGVATPVEGATLPFAFMTAHYSLIEKGGLRPDDWVLIHAAAGGVGSAAIQIAQKVGANVIATAGSPEKRAWLRDKGVEHVFSSRTLEFSQEVHQITGGRGADLALNALSGEFITATVSCLAPMGRFIEIGKRGIWTTEEFHKECPNGQYHVVDIAQLRADSPKVSAALFQDVIRRVENHEFSPLHHSSFALESANEAFQYMARADHIGKVVLLPDPAPAEFQSTIRPDASYLITGGLRGLGLLTARYLADCGARTLFLAGRSAPDSQTEAVVSALTQRGVSVSVCACDISSADQVGHLFNKIADGHPPLRGIVHAAGLLADGSLSQIDAEGFAIPFGPKIDGSLLLHQHSISTPLDFFVMYSSLSGAMGSAGQTNHAAANAFMDGLAHCRKSMGLPAVSIGWGAWSGVGIAADQSVDKKLRKKGIESIGEELGLALLNATPYTGQAHVIASPFRWRDFLTSRRGRILQPLIEHLEHAAKASKPAPVGERADTVGAPLASALAGAADAKRSELIFTYVTAQVAETLGQGNPDLLDPERPLREMGLDSLMAVDLRNRLSSAFPAANGVPSTLVFDHSSINALSDHLGALYRAATPVANDCAEPRAATTSDTVAEIDALTDDEIDALIAAGRRENQ</sequence>
<dbReference type="Gene3D" id="3.40.50.150">
    <property type="entry name" value="Vaccinia Virus protein VP39"/>
    <property type="match status" value="1"/>
</dbReference>
<evidence type="ECO:0000259" key="9">
    <source>
        <dbReference type="PROSITE" id="PS52004"/>
    </source>
</evidence>
<dbReference type="SMART" id="SM00823">
    <property type="entry name" value="PKS_PP"/>
    <property type="match status" value="1"/>
</dbReference>
<dbReference type="Pfam" id="PF08240">
    <property type="entry name" value="ADH_N"/>
    <property type="match status" value="1"/>
</dbReference>
<dbReference type="Pfam" id="PF21089">
    <property type="entry name" value="PKS_DH_N"/>
    <property type="match status" value="1"/>
</dbReference>
<dbReference type="InterPro" id="IPR016035">
    <property type="entry name" value="Acyl_Trfase/lysoPLipase"/>
</dbReference>
<dbReference type="PROSITE" id="PS50075">
    <property type="entry name" value="CARRIER"/>
    <property type="match status" value="1"/>
</dbReference>
<feature type="domain" description="PKS/mFAS DH" evidence="10">
    <location>
        <begin position="930"/>
        <end position="1214"/>
    </location>
</feature>
<dbReference type="Pfam" id="PF02801">
    <property type="entry name" value="Ketoacyl-synt_C"/>
    <property type="match status" value="1"/>
</dbReference>
<keyword evidence="5" id="KW-0511">Multifunctional enzyme</keyword>
<evidence type="ECO:0000256" key="1">
    <source>
        <dbReference type="ARBA" id="ARBA00022450"/>
    </source>
</evidence>
<dbReference type="InterPro" id="IPR013154">
    <property type="entry name" value="ADH-like_N"/>
</dbReference>
<dbReference type="SMART" id="SM01294">
    <property type="entry name" value="PKS_PP_betabranch"/>
    <property type="match status" value="1"/>
</dbReference>
<feature type="region of interest" description="N-terminal hotdog fold" evidence="7">
    <location>
        <begin position="930"/>
        <end position="1052"/>
    </location>
</feature>
<dbReference type="InterPro" id="IPR020843">
    <property type="entry name" value="ER"/>
</dbReference>
<dbReference type="SUPFAM" id="SSF47336">
    <property type="entry name" value="ACP-like"/>
    <property type="match status" value="1"/>
</dbReference>
<dbReference type="Pfam" id="PF00107">
    <property type="entry name" value="ADH_zinc_N"/>
    <property type="match status" value="1"/>
</dbReference>